<evidence type="ECO:0000313" key="2">
    <source>
        <dbReference type="EMBL" id="KAH7084311.1"/>
    </source>
</evidence>
<sequence>METEDMGSPMAKNNAFGIGSPSWNLPFPSGNLTAAEILAYLPHWLKSIDVIDRFVTNGGKSLTIAAMINEFRHLPGTGDSVFRPNSVQIMMSYGMRRAGFEDWKVGSHHEYPRPNPKLTETDLDVSTFRTPRETHPKTGPPGCGTKQLKHNEPANSVEFKDLARHVKVHPSGNDALDLSRCVQYALAHKDEEWYFPDDFGALVAKLGGPSTVTHLHLDKQIFERRKDYVFLSPTKSSPKPQFKRTPDNKRANNNKVMPQSRQFAGGRSGTPTYSSPLKRMMDVEGTTTIGSRRKSGRLAKKDTKIVRDYESDATDIDSPHSGYSTPAKRRKLNRIPPMPASPSNDSDFVAEASEPDDEVPAAEIASEEDLVSPAKAARSRAAARKARHVIRSLSTETQRNIESLGRQKEISAPTKAPVLALPATRPVADINPEMMSLARNFSTRKPVFLKPPVLSANRLRVDWQSLYLYAAEGCTSVEEMWASALSSTRFNGPRHHAPFRELHRLSNPLAADVSDWAENIRWAKEQHKFFGSDTWTEYDYHLELITEHRRAIYWVSEEAIMHSY</sequence>
<dbReference type="OrthoDB" id="3675232at2759"/>
<dbReference type="EMBL" id="JAGMVJ010000012">
    <property type="protein sequence ID" value="KAH7084311.1"/>
    <property type="molecule type" value="Genomic_DNA"/>
</dbReference>
<dbReference type="Proteomes" id="UP000813461">
    <property type="component" value="Unassembled WGS sequence"/>
</dbReference>
<reference evidence="2" key="1">
    <citation type="journal article" date="2021" name="Nat. Commun.">
        <title>Genetic determinants of endophytism in the Arabidopsis root mycobiome.</title>
        <authorList>
            <person name="Mesny F."/>
            <person name="Miyauchi S."/>
            <person name="Thiergart T."/>
            <person name="Pickel B."/>
            <person name="Atanasova L."/>
            <person name="Karlsson M."/>
            <person name="Huettel B."/>
            <person name="Barry K.W."/>
            <person name="Haridas S."/>
            <person name="Chen C."/>
            <person name="Bauer D."/>
            <person name="Andreopoulos W."/>
            <person name="Pangilinan J."/>
            <person name="LaButti K."/>
            <person name="Riley R."/>
            <person name="Lipzen A."/>
            <person name="Clum A."/>
            <person name="Drula E."/>
            <person name="Henrissat B."/>
            <person name="Kohler A."/>
            <person name="Grigoriev I.V."/>
            <person name="Martin F.M."/>
            <person name="Hacquard S."/>
        </authorList>
    </citation>
    <scope>NUCLEOTIDE SEQUENCE</scope>
    <source>
        <strain evidence="2">MPI-SDFR-AT-0120</strain>
    </source>
</reference>
<gene>
    <name evidence="2" type="ORF">FB567DRAFT_593779</name>
</gene>
<proteinExistence type="predicted"/>
<name>A0A8K0R1T1_9PLEO</name>
<evidence type="ECO:0000256" key="1">
    <source>
        <dbReference type="SAM" id="MobiDB-lite"/>
    </source>
</evidence>
<keyword evidence="3" id="KW-1185">Reference proteome</keyword>
<feature type="region of interest" description="Disordered" evidence="1">
    <location>
        <begin position="310"/>
        <end position="371"/>
    </location>
</feature>
<organism evidence="2 3">
    <name type="scientific">Paraphoma chrysanthemicola</name>
    <dbReference type="NCBI Taxonomy" id="798071"/>
    <lineage>
        <taxon>Eukaryota</taxon>
        <taxon>Fungi</taxon>
        <taxon>Dikarya</taxon>
        <taxon>Ascomycota</taxon>
        <taxon>Pezizomycotina</taxon>
        <taxon>Dothideomycetes</taxon>
        <taxon>Pleosporomycetidae</taxon>
        <taxon>Pleosporales</taxon>
        <taxon>Pleosporineae</taxon>
        <taxon>Phaeosphaeriaceae</taxon>
        <taxon>Paraphoma</taxon>
    </lineage>
</organism>
<evidence type="ECO:0000313" key="3">
    <source>
        <dbReference type="Proteomes" id="UP000813461"/>
    </source>
</evidence>
<dbReference type="AlphaFoldDB" id="A0A8K0R1T1"/>
<feature type="compositionally biased region" description="Acidic residues" evidence="1">
    <location>
        <begin position="353"/>
        <end position="370"/>
    </location>
</feature>
<feature type="region of interest" description="Disordered" evidence="1">
    <location>
        <begin position="232"/>
        <end position="277"/>
    </location>
</feature>
<accession>A0A8K0R1T1</accession>
<comment type="caution">
    <text evidence="2">The sequence shown here is derived from an EMBL/GenBank/DDBJ whole genome shotgun (WGS) entry which is preliminary data.</text>
</comment>
<protein>
    <submittedName>
        <fullName evidence="2">Uncharacterized protein</fullName>
    </submittedName>
</protein>
<feature type="compositionally biased region" description="Polar residues" evidence="1">
    <location>
        <begin position="251"/>
        <end position="262"/>
    </location>
</feature>